<accession>A0AA96V3M0</accession>
<reference evidence="2 3" key="1">
    <citation type="submission" date="2023-07" db="EMBL/GenBank/DDBJ databases">
        <title>Closed genoem sequence of Methanosarcinaceae archaeon Ac7.</title>
        <authorList>
            <person name="Poehlein A."/>
            <person name="Protasov E."/>
            <person name="Platt K."/>
            <person name="Reeh H."/>
            <person name="Daniel R."/>
            <person name="Brune A."/>
        </authorList>
    </citation>
    <scope>NUCLEOTIDE SEQUENCE [LARGE SCALE GENOMIC DNA]</scope>
    <source>
        <strain evidence="2 3">Ac7</strain>
    </source>
</reference>
<keyword evidence="3" id="KW-1185">Reference proteome</keyword>
<organism evidence="2 3">
    <name type="scientific">Methanolapillus millepedarum</name>
    <dbReference type="NCBI Taxonomy" id="3028296"/>
    <lineage>
        <taxon>Archaea</taxon>
        <taxon>Methanobacteriati</taxon>
        <taxon>Methanobacteriota</taxon>
        <taxon>Stenosarchaea group</taxon>
        <taxon>Methanomicrobia</taxon>
        <taxon>Methanosarcinales</taxon>
        <taxon>Methanosarcinaceae</taxon>
        <taxon>Methanolapillus</taxon>
    </lineage>
</organism>
<proteinExistence type="predicted"/>
<dbReference type="InterPro" id="IPR046482">
    <property type="entry name" value="DUF6575"/>
</dbReference>
<dbReference type="RefSeq" id="WP_338102261.1">
    <property type="nucleotide sequence ID" value="NZ_CP131060.1"/>
</dbReference>
<gene>
    <name evidence="2" type="ORF">MsAc7_14850</name>
</gene>
<dbReference type="Proteomes" id="UP001303587">
    <property type="component" value="Chromosome"/>
</dbReference>
<name>A0AA96V3M0_9EURY</name>
<dbReference type="GeneID" id="89230581"/>
<dbReference type="AlphaFoldDB" id="A0AA96V3M0"/>
<evidence type="ECO:0000259" key="1">
    <source>
        <dbReference type="Pfam" id="PF20215"/>
    </source>
</evidence>
<sequence>MMNPVENIKIPNFQIFEKKADLIYYDGPLLSHLISPAGEDYIFYWVDVNEKYNKWIVFQTTPSQIEEYLNKKISLRQFMFDCLEGIAYSIDIDNNIDYHNVFAFNINTILPEYLPTEDSYHVFEVREYPARKKTDENVNYVRNEHEKIQQVREEDSDYRIENSDGEN</sequence>
<dbReference type="EMBL" id="CP131060">
    <property type="protein sequence ID" value="WNY25919.1"/>
    <property type="molecule type" value="Genomic_DNA"/>
</dbReference>
<dbReference type="Pfam" id="PF20215">
    <property type="entry name" value="DUF6575"/>
    <property type="match status" value="1"/>
</dbReference>
<feature type="domain" description="DUF6575" evidence="1">
    <location>
        <begin position="25"/>
        <end position="116"/>
    </location>
</feature>
<evidence type="ECO:0000313" key="2">
    <source>
        <dbReference type="EMBL" id="WNY25919.1"/>
    </source>
</evidence>
<protein>
    <recommendedName>
        <fullName evidence="1">DUF6575 domain-containing protein</fullName>
    </recommendedName>
</protein>
<evidence type="ECO:0000313" key="3">
    <source>
        <dbReference type="Proteomes" id="UP001303587"/>
    </source>
</evidence>